<dbReference type="EMBL" id="VWRS01000003">
    <property type="protein sequence ID" value="KAA5825593.1"/>
    <property type="molecule type" value="Genomic_DNA"/>
</dbReference>
<comment type="caution">
    <text evidence="1">The sequence shown here is derived from an EMBL/GenBank/DDBJ whole genome shotgun (WGS) entry which is preliminary data.</text>
</comment>
<proteinExistence type="predicted"/>
<dbReference type="AlphaFoldDB" id="A0A5M7B7P3"/>
<keyword evidence="3" id="KW-1185">Reference proteome</keyword>
<evidence type="ECO:0000313" key="2">
    <source>
        <dbReference type="EMBL" id="TSJ79891.1"/>
    </source>
</evidence>
<organism evidence="1 4">
    <name type="scientific">Algibacter amylolyticus</name>
    <dbReference type="NCBI Taxonomy" id="1608400"/>
    <lineage>
        <taxon>Bacteria</taxon>
        <taxon>Pseudomonadati</taxon>
        <taxon>Bacteroidota</taxon>
        <taxon>Flavobacteriia</taxon>
        <taxon>Flavobacteriales</taxon>
        <taxon>Flavobacteriaceae</taxon>
        <taxon>Algibacter</taxon>
    </lineage>
</organism>
<sequence length="316" mass="37629">MQKKYLIFRILGNDLPGLHGNNQTLQNLEFTLLNEANFPDTEKIYLLNRIFDTNKKTKIKQLLDKYKFKFIDIPFNIDEFNKIKYNRNLQQQIDRKLNSTKKKNIIVSYLEYLMNSEFKNRQSLIKKLYNYNLYLINNNGSRNFCLEYGKEHGYEWTFVLDSNSYFTNKLFENIVNHIEETTEYISIPQIRLSDNNIKNDELLDDSLDFDSFPIREPQIAFKNTSKIKFNKKIPYGTAPKAELLRVLNIPGPWDKWKDNELFLNIKDRQIEHVKFQILSKIIRLNAYNSTNTISNNFNQRIIGLNNLVNLIRNTNN</sequence>
<reference evidence="1" key="3">
    <citation type="submission" date="2019-09" db="EMBL/GenBank/DDBJ databases">
        <authorList>
            <person name="Zhang D.-C."/>
        </authorList>
    </citation>
    <scope>NUCLEOTIDE SEQUENCE</scope>
    <source>
        <strain evidence="1">RU-4-M-4</strain>
    </source>
</reference>
<dbReference type="EMBL" id="VMBF01000003">
    <property type="protein sequence ID" value="TSJ79891.1"/>
    <property type="molecule type" value="Genomic_DNA"/>
</dbReference>
<evidence type="ECO:0000313" key="3">
    <source>
        <dbReference type="Proteomes" id="UP000315145"/>
    </source>
</evidence>
<dbReference type="OrthoDB" id="7210452at2"/>
<accession>A0A5M7B7P3</accession>
<reference evidence="1 4" key="1">
    <citation type="journal article" date="2015" name="Int. J. Syst. Evol. Microbiol.">
        <title>Algibacter amylolyticus sp. nov., isolated from intertidal sediment.</title>
        <authorList>
            <person name="Zhang D.C."/>
            <person name="Wu J."/>
            <person name="Neuner K."/>
            <person name="Yao J."/>
            <person name="Margesin R."/>
        </authorList>
    </citation>
    <scope>NUCLEOTIDE SEQUENCE [LARGE SCALE GENOMIC DNA]</scope>
    <source>
        <strain evidence="1 4">RU-4-M-4</strain>
    </source>
</reference>
<name>A0A5M7B7P3_9FLAO</name>
<dbReference type="RefSeq" id="WP_144115914.1">
    <property type="nucleotide sequence ID" value="NZ_JACHGE010000003.1"/>
</dbReference>
<reference evidence="2 3" key="2">
    <citation type="submission" date="2019-07" db="EMBL/GenBank/DDBJ databases">
        <title>Algibacter marinivivus sp. nov., isolated from the surface of a marine red alga.</title>
        <authorList>
            <person name="Zhong X."/>
            <person name="Xu W."/>
            <person name="Zhang Y."/>
            <person name="Zhang Q."/>
            <person name="Du Z."/>
        </authorList>
    </citation>
    <scope>NUCLEOTIDE SEQUENCE [LARGE SCALE GENOMIC DNA]</scope>
    <source>
        <strain evidence="2 3">RU-4-M-4</strain>
    </source>
</reference>
<protein>
    <submittedName>
        <fullName evidence="1">Uncharacterized protein</fullName>
    </submittedName>
</protein>
<gene>
    <name evidence="1" type="ORF">F2B50_06710</name>
    <name evidence="2" type="ORF">FPF71_06710</name>
</gene>
<dbReference type="Proteomes" id="UP000322315">
    <property type="component" value="Unassembled WGS sequence"/>
</dbReference>
<evidence type="ECO:0000313" key="1">
    <source>
        <dbReference type="EMBL" id="KAA5825593.1"/>
    </source>
</evidence>
<evidence type="ECO:0000313" key="4">
    <source>
        <dbReference type="Proteomes" id="UP000322315"/>
    </source>
</evidence>
<dbReference type="Proteomes" id="UP000315145">
    <property type="component" value="Unassembled WGS sequence"/>
</dbReference>